<name>A0A5K3FQ25_MESCO</name>
<organism evidence="2">
    <name type="scientific">Mesocestoides corti</name>
    <name type="common">Flatworm</name>
    <dbReference type="NCBI Taxonomy" id="53468"/>
    <lineage>
        <taxon>Eukaryota</taxon>
        <taxon>Metazoa</taxon>
        <taxon>Spiralia</taxon>
        <taxon>Lophotrochozoa</taxon>
        <taxon>Platyhelminthes</taxon>
        <taxon>Cestoda</taxon>
        <taxon>Eucestoda</taxon>
        <taxon>Cyclophyllidea</taxon>
        <taxon>Mesocestoididae</taxon>
        <taxon>Mesocestoides</taxon>
    </lineage>
</organism>
<evidence type="ECO:0000256" key="1">
    <source>
        <dbReference type="SAM" id="MobiDB-lite"/>
    </source>
</evidence>
<sequence>METAKTNGFSIDAVASNNHSNNPRYPLPVQYIQSNFNNKTVDRYPDLMAPRTDRPSSDGFGMLAESPTSRKAAFTLPPLPPFPMKPTTEKPLDHVLTPAVYASQEKSSLEFAERRLQQIASRCDIAKNRAMRIFSTISCYSSKSSVGACASSEENLSDMTESSSDEETSQGSCQHSDAWHQTRAVLKCHWSLLQTEMVRAIDSLNNLKHLRRRCRNWRKAIPLLSEDGVTEKQLEMLSRTRPVERSEKSRHSYYDLASLSQLDFTFPGGAQPSHLVHPHCQEAFAMGCIYCCPAFNRNGSEVAVSSAVPSITARSITVDRPDHNFHLFGSMKPSGNDSSLTCVHYQSGVDGIPSRLSGVSSTSSKDGHDPRRHPTLRPACRSPSYSRASGMNSRHKFHFDFLPSNNGKGRIYGLQQSKNMKEIPIPLWRKVPYPTSFDSVKRSGATASPPGAPCSDFPPLSSTLRNYKVSPFDCKHLKDTENAHYEKPHVAEEVSERHRRAGFTSPGSLLPASPPPNDP</sequence>
<accession>A0A5K3FQ25</accession>
<feature type="compositionally biased region" description="Basic and acidic residues" evidence="1">
    <location>
        <begin position="482"/>
        <end position="496"/>
    </location>
</feature>
<evidence type="ECO:0000313" key="2">
    <source>
        <dbReference type="WBParaSite" id="MCU_010530-RB"/>
    </source>
</evidence>
<dbReference type="AlphaFoldDB" id="A0A5K3FQ25"/>
<feature type="region of interest" description="Disordered" evidence="1">
    <location>
        <begin position="353"/>
        <end position="391"/>
    </location>
</feature>
<feature type="region of interest" description="Disordered" evidence="1">
    <location>
        <begin position="482"/>
        <end position="519"/>
    </location>
</feature>
<proteinExistence type="predicted"/>
<protein>
    <submittedName>
        <fullName evidence="2">PEHE domain-containing protein</fullName>
    </submittedName>
</protein>
<reference evidence="2" key="1">
    <citation type="submission" date="2019-11" db="UniProtKB">
        <authorList>
            <consortium name="WormBaseParasite"/>
        </authorList>
    </citation>
    <scope>IDENTIFICATION</scope>
</reference>
<dbReference type="WBParaSite" id="MCU_010530-RB">
    <property type="protein sequence ID" value="MCU_010530-RB"/>
    <property type="gene ID" value="MCU_010530"/>
</dbReference>